<dbReference type="EMBL" id="ASHM01134456">
    <property type="protein sequence ID" value="PNX59976.1"/>
    <property type="molecule type" value="Genomic_DNA"/>
</dbReference>
<gene>
    <name evidence="1" type="ORF">L195_g059954</name>
</gene>
<accession>A0A2K3K143</accession>
<evidence type="ECO:0000313" key="1">
    <source>
        <dbReference type="EMBL" id="PNX59976.1"/>
    </source>
</evidence>
<evidence type="ECO:0000313" key="2">
    <source>
        <dbReference type="Proteomes" id="UP000236291"/>
    </source>
</evidence>
<reference evidence="1 2" key="2">
    <citation type="journal article" date="2017" name="Front. Plant Sci.">
        <title>Gene Classification and Mining of Molecular Markers Useful in Red Clover (Trifolium pratense) Breeding.</title>
        <authorList>
            <person name="Istvanek J."/>
            <person name="Dluhosova J."/>
            <person name="Dluhos P."/>
            <person name="Patkova L."/>
            <person name="Nedelnik J."/>
            <person name="Repkova J."/>
        </authorList>
    </citation>
    <scope>NUCLEOTIDE SEQUENCE [LARGE SCALE GENOMIC DNA]</scope>
    <source>
        <strain evidence="2">cv. Tatra</strain>
        <tissue evidence="1">Young leaves</tissue>
    </source>
</reference>
<protein>
    <submittedName>
        <fullName evidence="1">Uncharacterized protein</fullName>
    </submittedName>
</protein>
<name>A0A2K3K143_TRIPR</name>
<proteinExistence type="predicted"/>
<comment type="caution">
    <text evidence="1">The sequence shown here is derived from an EMBL/GenBank/DDBJ whole genome shotgun (WGS) entry which is preliminary data.</text>
</comment>
<sequence>MVGLYDRMDVKTSFSVRQWSSLCRRLMSSLCSRCYNSRRYKIIEMENRLIGVFSRDIRTTFPVICGLVK</sequence>
<dbReference type="Proteomes" id="UP000236291">
    <property type="component" value="Unassembled WGS sequence"/>
</dbReference>
<organism evidence="1 2">
    <name type="scientific">Trifolium pratense</name>
    <name type="common">Red clover</name>
    <dbReference type="NCBI Taxonomy" id="57577"/>
    <lineage>
        <taxon>Eukaryota</taxon>
        <taxon>Viridiplantae</taxon>
        <taxon>Streptophyta</taxon>
        <taxon>Embryophyta</taxon>
        <taxon>Tracheophyta</taxon>
        <taxon>Spermatophyta</taxon>
        <taxon>Magnoliopsida</taxon>
        <taxon>eudicotyledons</taxon>
        <taxon>Gunneridae</taxon>
        <taxon>Pentapetalae</taxon>
        <taxon>rosids</taxon>
        <taxon>fabids</taxon>
        <taxon>Fabales</taxon>
        <taxon>Fabaceae</taxon>
        <taxon>Papilionoideae</taxon>
        <taxon>50 kb inversion clade</taxon>
        <taxon>NPAAA clade</taxon>
        <taxon>Hologalegina</taxon>
        <taxon>IRL clade</taxon>
        <taxon>Trifolieae</taxon>
        <taxon>Trifolium</taxon>
    </lineage>
</organism>
<dbReference type="AlphaFoldDB" id="A0A2K3K143"/>
<reference evidence="1 2" key="1">
    <citation type="journal article" date="2014" name="Am. J. Bot.">
        <title>Genome assembly and annotation for red clover (Trifolium pratense; Fabaceae).</title>
        <authorList>
            <person name="Istvanek J."/>
            <person name="Jaros M."/>
            <person name="Krenek A."/>
            <person name="Repkova J."/>
        </authorList>
    </citation>
    <scope>NUCLEOTIDE SEQUENCE [LARGE SCALE GENOMIC DNA]</scope>
    <source>
        <strain evidence="2">cv. Tatra</strain>
        <tissue evidence="1">Young leaves</tissue>
    </source>
</reference>